<dbReference type="SUPFAM" id="SSF56349">
    <property type="entry name" value="DNA breaking-rejoining enzymes"/>
    <property type="match status" value="1"/>
</dbReference>
<gene>
    <name evidence="13" type="ORF">BDK89_2330</name>
</gene>
<evidence type="ECO:0000256" key="8">
    <source>
        <dbReference type="ARBA" id="ARBA00023306"/>
    </source>
</evidence>
<dbReference type="InterPro" id="IPR002104">
    <property type="entry name" value="Integrase_catalytic"/>
</dbReference>
<keyword evidence="14" id="KW-1185">Reference proteome</keyword>
<evidence type="ECO:0000256" key="1">
    <source>
        <dbReference type="ARBA" id="ARBA00004496"/>
    </source>
</evidence>
<dbReference type="InterPro" id="IPR004107">
    <property type="entry name" value="Integrase_SAM-like_N"/>
</dbReference>
<evidence type="ECO:0000256" key="6">
    <source>
        <dbReference type="ARBA" id="ARBA00023125"/>
    </source>
</evidence>
<comment type="caution">
    <text evidence="13">The sequence shown here is derived from an EMBL/GenBank/DDBJ whole genome shotgun (WGS) entry which is preliminary data.</text>
</comment>
<evidence type="ECO:0000256" key="7">
    <source>
        <dbReference type="ARBA" id="ARBA00023172"/>
    </source>
</evidence>
<evidence type="ECO:0000256" key="3">
    <source>
        <dbReference type="ARBA" id="ARBA00022618"/>
    </source>
</evidence>
<dbReference type="GO" id="GO:0006310">
    <property type="term" value="P:DNA recombination"/>
    <property type="evidence" value="ECO:0007669"/>
    <property type="project" value="UniProtKB-KW"/>
</dbReference>
<dbReference type="PROSITE" id="PS51898">
    <property type="entry name" value="TYR_RECOMBINASE"/>
    <property type="match status" value="1"/>
</dbReference>
<dbReference type="GO" id="GO:0007059">
    <property type="term" value="P:chromosome segregation"/>
    <property type="evidence" value="ECO:0007669"/>
    <property type="project" value="UniProtKB-KW"/>
</dbReference>
<keyword evidence="6 9" id="KW-0238">DNA-binding</keyword>
<accession>A0A4R7I023</accession>
<evidence type="ECO:0000259" key="12">
    <source>
        <dbReference type="PROSITE" id="PS51900"/>
    </source>
</evidence>
<feature type="domain" description="Core-binding (CB)" evidence="12">
    <location>
        <begin position="1"/>
        <end position="79"/>
    </location>
</feature>
<evidence type="ECO:0000256" key="9">
    <source>
        <dbReference type="PROSITE-ProRule" id="PRU01248"/>
    </source>
</evidence>
<dbReference type="PROSITE" id="PS51900">
    <property type="entry name" value="CB"/>
    <property type="match status" value="1"/>
</dbReference>
<reference evidence="13 14" key="1">
    <citation type="submission" date="2019-03" db="EMBL/GenBank/DDBJ databases">
        <title>Sequencing the genomes of 1000 actinobacteria strains.</title>
        <authorList>
            <person name="Klenk H.-P."/>
        </authorList>
    </citation>
    <scope>NUCLEOTIDE SEQUENCE [LARGE SCALE GENOMIC DNA]</scope>
    <source>
        <strain evidence="13 14">DSM 18936</strain>
    </source>
</reference>
<keyword evidence="3" id="KW-0132">Cell division</keyword>
<dbReference type="InterPro" id="IPR011010">
    <property type="entry name" value="DNA_brk_join_enz"/>
</dbReference>
<dbReference type="Pfam" id="PF02899">
    <property type="entry name" value="Phage_int_SAM_1"/>
    <property type="match status" value="1"/>
</dbReference>
<dbReference type="Gene3D" id="1.10.150.130">
    <property type="match status" value="1"/>
</dbReference>
<evidence type="ECO:0000256" key="5">
    <source>
        <dbReference type="ARBA" id="ARBA00022908"/>
    </source>
</evidence>
<feature type="region of interest" description="Disordered" evidence="10">
    <location>
        <begin position="86"/>
        <end position="109"/>
    </location>
</feature>
<dbReference type="RefSeq" id="WP_166657535.1">
    <property type="nucleotide sequence ID" value="NZ_SOAU01000001.1"/>
</dbReference>
<dbReference type="EMBL" id="SOAU01000001">
    <property type="protein sequence ID" value="TDT16735.1"/>
    <property type="molecule type" value="Genomic_DNA"/>
</dbReference>
<evidence type="ECO:0000256" key="10">
    <source>
        <dbReference type="SAM" id="MobiDB-lite"/>
    </source>
</evidence>
<evidence type="ECO:0000313" key="13">
    <source>
        <dbReference type="EMBL" id="TDT16735.1"/>
    </source>
</evidence>
<dbReference type="InterPro" id="IPR044068">
    <property type="entry name" value="CB"/>
</dbReference>
<dbReference type="GO" id="GO:0015074">
    <property type="term" value="P:DNA integration"/>
    <property type="evidence" value="ECO:0007669"/>
    <property type="project" value="UniProtKB-KW"/>
</dbReference>
<dbReference type="Gene3D" id="1.10.443.10">
    <property type="entry name" value="Intergrase catalytic core"/>
    <property type="match status" value="1"/>
</dbReference>
<evidence type="ECO:0000259" key="11">
    <source>
        <dbReference type="PROSITE" id="PS51898"/>
    </source>
</evidence>
<protein>
    <submittedName>
        <fullName evidence="13">Integrase/recombinase XerD</fullName>
    </submittedName>
</protein>
<name>A0A4R7I023_9ACTN</name>
<dbReference type="Pfam" id="PF00589">
    <property type="entry name" value="Phage_integrase"/>
    <property type="match status" value="1"/>
</dbReference>
<dbReference type="GO" id="GO:0003677">
    <property type="term" value="F:DNA binding"/>
    <property type="evidence" value="ECO:0007669"/>
    <property type="project" value="UniProtKB-UniRule"/>
</dbReference>
<dbReference type="PANTHER" id="PTHR30349:SF77">
    <property type="entry name" value="TYROSINE RECOMBINASE XERC"/>
    <property type="match status" value="1"/>
</dbReference>
<keyword evidence="7" id="KW-0233">DNA recombination</keyword>
<feature type="domain" description="Tyr recombinase" evidence="11">
    <location>
        <begin position="100"/>
        <end position="290"/>
    </location>
</feature>
<keyword evidence="2" id="KW-0963">Cytoplasm</keyword>
<keyword evidence="5" id="KW-0229">DNA integration</keyword>
<dbReference type="PANTHER" id="PTHR30349">
    <property type="entry name" value="PHAGE INTEGRASE-RELATED"/>
    <property type="match status" value="1"/>
</dbReference>
<dbReference type="InterPro" id="IPR050090">
    <property type="entry name" value="Tyrosine_recombinase_XerCD"/>
</dbReference>
<organism evidence="13 14">
    <name type="scientific">Ilumatobacter fluminis</name>
    <dbReference type="NCBI Taxonomy" id="467091"/>
    <lineage>
        <taxon>Bacteria</taxon>
        <taxon>Bacillati</taxon>
        <taxon>Actinomycetota</taxon>
        <taxon>Acidimicrobiia</taxon>
        <taxon>Acidimicrobiales</taxon>
        <taxon>Ilumatobacteraceae</taxon>
        <taxon>Ilumatobacter</taxon>
    </lineage>
</organism>
<evidence type="ECO:0000256" key="4">
    <source>
        <dbReference type="ARBA" id="ARBA00022829"/>
    </source>
</evidence>
<dbReference type="InterPro" id="IPR013762">
    <property type="entry name" value="Integrase-like_cat_sf"/>
</dbReference>
<comment type="subcellular location">
    <subcellularLocation>
        <location evidence="1">Cytoplasm</location>
    </subcellularLocation>
</comment>
<sequence>MDLLDSWTRSLRAAGRSPATISAYLTDARGYLEYLDADLVEATRRDVESYLVACRDRGLSDATVARRYRSLRQLYRWLEDEEELAGPNPMGKMTPPKVVDQPPPMPSDEDVRALVKACRSDAKASNGRHGKFEQARDTAIVLVLATTGIRASELIGMRVADAHLGAETITVTGKGGRTRVVPLMFQPLEQLDRYVRARRRHPSAKYPELWLGERGPLTDSGLRQMLERRCVDAGIDRINPHALRHRFAHVAKTRGLSDENLMVLAGWSTPQMLARYGRSAQSERAQQAARDLFRDERL</sequence>
<keyword evidence="8" id="KW-0131">Cell cycle</keyword>
<dbReference type="InterPro" id="IPR010998">
    <property type="entry name" value="Integrase_recombinase_N"/>
</dbReference>
<keyword evidence="4" id="KW-0159">Chromosome partition</keyword>
<proteinExistence type="predicted"/>
<dbReference type="GO" id="GO:0051301">
    <property type="term" value="P:cell division"/>
    <property type="evidence" value="ECO:0007669"/>
    <property type="project" value="UniProtKB-KW"/>
</dbReference>
<dbReference type="GO" id="GO:0005737">
    <property type="term" value="C:cytoplasm"/>
    <property type="evidence" value="ECO:0007669"/>
    <property type="project" value="UniProtKB-SubCell"/>
</dbReference>
<dbReference type="Proteomes" id="UP000294558">
    <property type="component" value="Unassembled WGS sequence"/>
</dbReference>
<evidence type="ECO:0000256" key="2">
    <source>
        <dbReference type="ARBA" id="ARBA00022490"/>
    </source>
</evidence>
<dbReference type="AlphaFoldDB" id="A0A4R7I023"/>
<evidence type="ECO:0000313" key="14">
    <source>
        <dbReference type="Proteomes" id="UP000294558"/>
    </source>
</evidence>